<evidence type="ECO:0000256" key="1">
    <source>
        <dbReference type="SAM" id="Phobius"/>
    </source>
</evidence>
<feature type="transmembrane region" description="Helical" evidence="1">
    <location>
        <begin position="15"/>
        <end position="37"/>
    </location>
</feature>
<gene>
    <name evidence="2" type="ORF">HOLleu_04229</name>
</gene>
<accession>A0A9Q1CRR7</accession>
<keyword evidence="1" id="KW-1133">Transmembrane helix</keyword>
<dbReference type="Proteomes" id="UP001152320">
    <property type="component" value="Chromosome 1"/>
</dbReference>
<protein>
    <submittedName>
        <fullName evidence="2">Uncharacterized protein</fullName>
    </submittedName>
</protein>
<name>A0A9Q1CRR7_HOLLE</name>
<proteinExistence type="predicted"/>
<evidence type="ECO:0000313" key="3">
    <source>
        <dbReference type="Proteomes" id="UP001152320"/>
    </source>
</evidence>
<sequence length="65" mass="6824">MTVQRSTGVHGGIKISGVVMICVGTVVPLQMVHLVLVPKPILSAPMLTSMVTTTRTTGEMSTMKA</sequence>
<organism evidence="2 3">
    <name type="scientific">Holothuria leucospilota</name>
    <name type="common">Black long sea cucumber</name>
    <name type="synonym">Mertensiothuria leucospilota</name>
    <dbReference type="NCBI Taxonomy" id="206669"/>
    <lineage>
        <taxon>Eukaryota</taxon>
        <taxon>Metazoa</taxon>
        <taxon>Echinodermata</taxon>
        <taxon>Eleutherozoa</taxon>
        <taxon>Echinozoa</taxon>
        <taxon>Holothuroidea</taxon>
        <taxon>Aspidochirotacea</taxon>
        <taxon>Aspidochirotida</taxon>
        <taxon>Holothuriidae</taxon>
        <taxon>Holothuria</taxon>
    </lineage>
</organism>
<comment type="caution">
    <text evidence="2">The sequence shown here is derived from an EMBL/GenBank/DDBJ whole genome shotgun (WGS) entry which is preliminary data.</text>
</comment>
<keyword evidence="1" id="KW-0472">Membrane</keyword>
<reference evidence="2" key="1">
    <citation type="submission" date="2021-10" db="EMBL/GenBank/DDBJ databases">
        <title>Tropical sea cucumber genome reveals ecological adaptation and Cuvierian tubules defense mechanism.</title>
        <authorList>
            <person name="Chen T."/>
        </authorList>
    </citation>
    <scope>NUCLEOTIDE SEQUENCE</scope>
    <source>
        <strain evidence="2">Nanhai2018</strain>
        <tissue evidence="2">Muscle</tissue>
    </source>
</reference>
<keyword evidence="1" id="KW-0812">Transmembrane</keyword>
<keyword evidence="3" id="KW-1185">Reference proteome</keyword>
<evidence type="ECO:0000313" key="2">
    <source>
        <dbReference type="EMBL" id="KAJ8050867.1"/>
    </source>
</evidence>
<dbReference type="AlphaFoldDB" id="A0A9Q1CRR7"/>
<dbReference type="EMBL" id="JAIZAY010000001">
    <property type="protein sequence ID" value="KAJ8050867.1"/>
    <property type="molecule type" value="Genomic_DNA"/>
</dbReference>